<evidence type="ECO:0000256" key="1">
    <source>
        <dbReference type="SAM" id="MobiDB-lite"/>
    </source>
</evidence>
<reference evidence="2" key="1">
    <citation type="journal article" date="2019" name="bioRxiv">
        <title>The Genome of the Zebra Mussel, Dreissena polymorpha: A Resource for Invasive Species Research.</title>
        <authorList>
            <person name="McCartney M.A."/>
            <person name="Auch B."/>
            <person name="Kono T."/>
            <person name="Mallez S."/>
            <person name="Zhang Y."/>
            <person name="Obille A."/>
            <person name="Becker A."/>
            <person name="Abrahante J.E."/>
            <person name="Garbe J."/>
            <person name="Badalamenti J.P."/>
            <person name="Herman A."/>
            <person name="Mangelson H."/>
            <person name="Liachko I."/>
            <person name="Sullivan S."/>
            <person name="Sone E.D."/>
            <person name="Koren S."/>
            <person name="Silverstein K.A.T."/>
            <person name="Beckman K.B."/>
            <person name="Gohl D.M."/>
        </authorList>
    </citation>
    <scope>NUCLEOTIDE SEQUENCE</scope>
    <source>
        <strain evidence="2">Duluth1</strain>
        <tissue evidence="2">Whole animal</tissue>
    </source>
</reference>
<organism evidence="2 3">
    <name type="scientific">Dreissena polymorpha</name>
    <name type="common">Zebra mussel</name>
    <name type="synonym">Mytilus polymorpha</name>
    <dbReference type="NCBI Taxonomy" id="45954"/>
    <lineage>
        <taxon>Eukaryota</taxon>
        <taxon>Metazoa</taxon>
        <taxon>Spiralia</taxon>
        <taxon>Lophotrochozoa</taxon>
        <taxon>Mollusca</taxon>
        <taxon>Bivalvia</taxon>
        <taxon>Autobranchia</taxon>
        <taxon>Heteroconchia</taxon>
        <taxon>Euheterodonta</taxon>
        <taxon>Imparidentia</taxon>
        <taxon>Neoheterodontei</taxon>
        <taxon>Myida</taxon>
        <taxon>Dreissenoidea</taxon>
        <taxon>Dreissenidae</taxon>
        <taxon>Dreissena</taxon>
    </lineage>
</organism>
<proteinExistence type="predicted"/>
<feature type="compositionally biased region" description="Polar residues" evidence="1">
    <location>
        <begin position="13"/>
        <end position="22"/>
    </location>
</feature>
<reference evidence="2" key="2">
    <citation type="submission" date="2020-11" db="EMBL/GenBank/DDBJ databases">
        <authorList>
            <person name="McCartney M.A."/>
            <person name="Auch B."/>
            <person name="Kono T."/>
            <person name="Mallez S."/>
            <person name="Becker A."/>
            <person name="Gohl D.M."/>
            <person name="Silverstein K.A.T."/>
            <person name="Koren S."/>
            <person name="Bechman K.B."/>
            <person name="Herman A."/>
            <person name="Abrahante J.E."/>
            <person name="Garbe J."/>
        </authorList>
    </citation>
    <scope>NUCLEOTIDE SEQUENCE</scope>
    <source>
        <strain evidence="2">Duluth1</strain>
        <tissue evidence="2">Whole animal</tissue>
    </source>
</reference>
<comment type="caution">
    <text evidence="2">The sequence shown here is derived from an EMBL/GenBank/DDBJ whole genome shotgun (WGS) entry which is preliminary data.</text>
</comment>
<gene>
    <name evidence="2" type="ORF">DPMN_041935</name>
</gene>
<dbReference type="EMBL" id="JAIWYP010000011">
    <property type="protein sequence ID" value="KAH3735408.1"/>
    <property type="molecule type" value="Genomic_DNA"/>
</dbReference>
<feature type="region of interest" description="Disordered" evidence="1">
    <location>
        <begin position="1"/>
        <end position="143"/>
    </location>
</feature>
<evidence type="ECO:0000313" key="2">
    <source>
        <dbReference type="EMBL" id="KAH3735408.1"/>
    </source>
</evidence>
<dbReference type="Proteomes" id="UP000828390">
    <property type="component" value="Unassembled WGS sequence"/>
</dbReference>
<feature type="compositionally biased region" description="Polar residues" evidence="1">
    <location>
        <begin position="101"/>
        <end position="110"/>
    </location>
</feature>
<sequence>MNTAKKRMWGATATENSPSSPDVSDDEAAPRSRASRMQQKQREPMASTSWEGQPSYLGALTKDPHLSKCRVQLSRLPRVPSSHAVSDDDSDECSEAPTSHCHYQQPQQPYCLQRGPRRSSPHKPRRFHRHRHHKQPKQPRCLE</sequence>
<keyword evidence="3" id="KW-1185">Reference proteome</keyword>
<feature type="compositionally biased region" description="Basic residues" evidence="1">
    <location>
        <begin position="115"/>
        <end position="137"/>
    </location>
</feature>
<name>A0A9D4D126_DREPO</name>
<accession>A0A9D4D126</accession>
<protein>
    <submittedName>
        <fullName evidence="2">Uncharacterized protein</fullName>
    </submittedName>
</protein>
<evidence type="ECO:0000313" key="3">
    <source>
        <dbReference type="Proteomes" id="UP000828390"/>
    </source>
</evidence>
<dbReference type="AlphaFoldDB" id="A0A9D4D126"/>